<evidence type="ECO:0000313" key="2">
    <source>
        <dbReference type="EMBL" id="AGU62958.1"/>
    </source>
</evidence>
<dbReference type="EMBL" id="KF006990">
    <property type="protein sequence ID" value="AGU62958.1"/>
    <property type="molecule type" value="Genomic_DNA"/>
</dbReference>
<feature type="non-terminal residue" evidence="2">
    <location>
        <position position="188"/>
    </location>
</feature>
<evidence type="ECO:0000256" key="1">
    <source>
        <dbReference type="SAM" id="MobiDB-lite"/>
    </source>
</evidence>
<feature type="compositionally biased region" description="Basic and acidic residues" evidence="1">
    <location>
        <begin position="132"/>
        <end position="145"/>
    </location>
</feature>
<reference evidence="2" key="1">
    <citation type="journal article" date="2013" name="PLoS ONE">
        <title>Metagenomic analysis of the ferret fecal viral flora.</title>
        <authorList>
            <person name="Smits S.L."/>
            <person name="Raj V.S."/>
            <person name="Oduber M.D."/>
            <person name="Schapendonk C.M."/>
            <person name="Bodewes R."/>
            <person name="Provacia L."/>
            <person name="Stittelaar K.J."/>
            <person name="Osterhaus A.D."/>
            <person name="Haagmans B.L."/>
        </authorList>
    </citation>
    <scope>NUCLEOTIDE SEQUENCE</scope>
    <source>
        <strain evidence="2">MpfTTV1</strain>
    </source>
</reference>
<name>T1YE48_9VIRU</name>
<sequence>GQPHTYPETNEQTAMNLIQYRDVQRVLAGLGSEGPFAMSASDIRPYFTNVNISYKYRSYWQWGGVGPTSDNVRDPTANNQPANLQAVDPSLTTRHTVHPWDYDQFGILFTQKLNDLIYTPTATPDPFGLPTKSKETEGKRKREELSSDGEEEKNLQTQIQKATTPSDIQQLLQQLHDRVKLGEHERKR</sequence>
<feature type="compositionally biased region" description="Polar residues" evidence="1">
    <location>
        <begin position="155"/>
        <end position="167"/>
    </location>
</feature>
<organism evidence="2">
    <name type="scientific">Torque teno virus 1</name>
    <dbReference type="NCBI Taxonomy" id="687340"/>
    <lineage>
        <taxon>Viruses</taxon>
        <taxon>Monodnaviria</taxon>
        <taxon>Shotokuvirae</taxon>
        <taxon>Commensaviricota</taxon>
        <taxon>Cardeaviricetes</taxon>
        <taxon>Sanitavirales</taxon>
        <taxon>Anelloviridae</taxon>
        <taxon>Alphatorquevirus</taxon>
        <taxon>Alphatorquevirus homin1</taxon>
    </lineage>
</organism>
<feature type="region of interest" description="Disordered" evidence="1">
    <location>
        <begin position="121"/>
        <end position="167"/>
    </location>
</feature>
<protein>
    <submittedName>
        <fullName evidence="2">ORF1</fullName>
    </submittedName>
</protein>
<feature type="non-terminal residue" evidence="2">
    <location>
        <position position="1"/>
    </location>
</feature>
<proteinExistence type="predicted"/>
<accession>T1YE48</accession>